<dbReference type="Gene3D" id="3.40.50.300">
    <property type="entry name" value="P-loop containing nucleotide triphosphate hydrolases"/>
    <property type="match status" value="1"/>
</dbReference>
<dbReference type="PANTHER" id="PTHR47642">
    <property type="entry name" value="ATP-DEPENDENT DNA HELICASE"/>
    <property type="match status" value="1"/>
</dbReference>
<keyword evidence="1" id="KW-0067">ATP-binding</keyword>
<feature type="domain" description="DNA helicase Pif1-like DEAD-box helicase" evidence="3">
    <location>
        <begin position="1506"/>
        <end position="1601"/>
    </location>
</feature>
<feature type="domain" description="Helitron helicase-like" evidence="4">
    <location>
        <begin position="655"/>
        <end position="784"/>
    </location>
</feature>
<sequence length="1959" mass="219354">MPHLQVIITGRRADRPYPHLAPPLHAAITGRRADLACPPVSAIISPGSERPYEGSQPFGQSVATALPLNIVHSNTVCVDHQDGWDWMTTYLLNMSYAFHSVVGDNLPPTLHINDFLIHRKYVACRTDNVAPLVRLYTHLRVPALSSLCRKHGIDTHRMVKRELQLSLLRHTCSSSCGGHNADIIFQILPAQRKAKDVQVLVYDADDVLDVDSRLAQSKTVKSAHKKKGREAMSDAQRTLTNQSETDARAANREMDRLNSLERVEPPSFPPQLADKDRRNIIRQWQTKMEPTAWIPFACAVCGQKKVKKELTDVDFDDDTLALLQNPFLPVETLPTTYNLQAYNNAILYYRALKDTTARALYSLANFQYYARDELPADVKAALAACTMFDRMMICQARSTKITHLFSKNPSSVLYGSDVTISQRFSRGNVAIIPQDVATLRTLLPPDRAEIQEAMCALFVGTNIKPTRQNIAKLSPVLVNKNRVASLIDFLLRENNYYKSSVNFSQANLDDLLTDEDQATGEGIPRAVELCHLPSNSALPSATSGYVGTPTDVEVVEDPPPEEPEELVMEAVGYTAGDKTPEDYLNMKATALAWCLDKKAFLKMQAGSRFISERDPGMLTLAFPHLDPWGIGGFNEPLRNESQRKLTFERQVKNLLLQHDGTFEDDPNFAYVCWNIIQKKEVNRQVCFRTKPAEQKALASEITSVAPALTDLIAMWQKDPFKKPGTLAEKKAMRVLNKLKLVAKDLRGSSGYKQCRRNEIRALIRKLSTPALFLTINPADICDPLCFWQGIQFAPVPTDSGVFGLCNGYYAMVEAQGRGTLHCHMLVWILGNPSPQALRDRIAADPTFKSAVFTWLESIIKCELPGMTEPRIETCPDDANKPKWPAGWKNPQYSREPVIDSLESDEFDGAFKRTVTDLAIECNWHEHRATCWKHLKPGQPRNDTSCRMRIDGTTHEHTSIDEETQSIMLRRLHPRINNYNEVVLFLLRCNIDVKYIGSGEAAKALVFYITDYITKSTLPAHVGLAAVEYAIKKNEEKFAALDQPSRPTALDTAVGSVVDQDKSLFTKTVMAIMSRQELSHQQVMSYLVGGGDTYHSHTFSTVRWGDFDRHVTAWEQREKAPTESVEIDRAVSPPPVDDQDEDSDGNEDGEDEEEERDAERQAGTEDMLVRVDELGISIASDVADYRFRPVEEEFDALSMWEHSEWVIKISKTSEEKRLNGISPTDDSSRKRKRGKPANSRGQLLSTHPSAKTHLARLRSTPVVPVLLGAPLPRPDRGDAELEKWCRSMLILFKPWRHAADLLGDHLTWKEAFHAYKFSPAVSAVMKNLNVENECQDARDEHDKLRRAGKGTSLLAGGHIEFEKVDADSLHTALVNDPLLDFEDNGPIPDTEAFTQRVSQKSLELDSLLNNLRLWCTPELGNPSDDGASPMTIEDIPIVKMQAQLMSVLKRDKRPAPSQADEPPSKRQKTHTQDSDPKTASATIDDGDERAVRIIGEHFILGIEDQLLMYVAGVGGAGKSYVIDTIVELFKRCGCGERILLSAPTGCSAILINGLTIHALTFLPQKDYVVRKVDDALKEVWKNVRYLIIDEVSMISARFLSQVSSRINQAKAAELGENTSGTPIGISNMFGAALWRMVNVVVVLRKNWRARSDPRFTNLLARVRIGRAWEGTAPLATDQVGDGRNYKDSDFKVLQGRLIQTMSPQVRAEFKDAPIVVSTKVSRDLINRTLVKEYANQSNRTMHDYCANDRFNKTRVSGETRTRLWQIRSSISKDAIGLLPLVPGMKVMVTENVAIKAKVVNGQEGTLLEVKYDADDSGNRFAKCAYVHVPGSGIQVHGQALDVAPILPVTTSFMYNSFSISRTQLPLLPAYAYTDYKSQGRSLKKVIIDLSACKSLQSVYVMLSRATSLDAIAVLRQFEPKKIYKRMAQEFRDEFSRLDRLDAATTQRWTESRTAEATAPY</sequence>
<comment type="caution">
    <text evidence="6">The sequence shown here is derived from an EMBL/GenBank/DDBJ whole genome shotgun (WGS) entry which is preliminary data.</text>
</comment>
<dbReference type="EC" id="5.6.2.3" evidence="1"/>
<dbReference type="InterPro" id="IPR025476">
    <property type="entry name" value="Helitron_helicase-like"/>
</dbReference>
<accession>A0AAW0BL51</accession>
<evidence type="ECO:0000313" key="7">
    <source>
        <dbReference type="Proteomes" id="UP001362999"/>
    </source>
</evidence>
<dbReference type="Pfam" id="PF20209">
    <property type="entry name" value="DUF6570"/>
    <property type="match status" value="1"/>
</dbReference>
<comment type="catalytic activity">
    <reaction evidence="1">
        <text>ATP + H2O = ADP + phosphate + H(+)</text>
        <dbReference type="Rhea" id="RHEA:13065"/>
        <dbReference type="ChEBI" id="CHEBI:15377"/>
        <dbReference type="ChEBI" id="CHEBI:15378"/>
        <dbReference type="ChEBI" id="CHEBI:30616"/>
        <dbReference type="ChEBI" id="CHEBI:43474"/>
        <dbReference type="ChEBI" id="CHEBI:456216"/>
        <dbReference type="EC" id="5.6.2.3"/>
    </reaction>
</comment>
<dbReference type="InterPro" id="IPR051055">
    <property type="entry name" value="PIF1_helicase"/>
</dbReference>
<feature type="region of interest" description="Disordered" evidence="2">
    <location>
        <begin position="1216"/>
        <end position="1248"/>
    </location>
</feature>
<keyword evidence="1" id="KW-0234">DNA repair</keyword>
<feature type="domain" description="DUF6570" evidence="5">
    <location>
        <begin position="360"/>
        <end position="509"/>
    </location>
</feature>
<feature type="region of interest" description="Disordered" evidence="2">
    <location>
        <begin position="218"/>
        <end position="248"/>
    </location>
</feature>
<organism evidence="6 7">
    <name type="scientific">Favolaschia claudopus</name>
    <dbReference type="NCBI Taxonomy" id="2862362"/>
    <lineage>
        <taxon>Eukaryota</taxon>
        <taxon>Fungi</taxon>
        <taxon>Dikarya</taxon>
        <taxon>Basidiomycota</taxon>
        <taxon>Agaricomycotina</taxon>
        <taxon>Agaricomycetes</taxon>
        <taxon>Agaricomycetidae</taxon>
        <taxon>Agaricales</taxon>
        <taxon>Marasmiineae</taxon>
        <taxon>Mycenaceae</taxon>
        <taxon>Favolaschia</taxon>
    </lineage>
</organism>
<dbReference type="GO" id="GO:0005524">
    <property type="term" value="F:ATP binding"/>
    <property type="evidence" value="ECO:0007669"/>
    <property type="project" value="UniProtKB-KW"/>
</dbReference>
<feature type="region of interest" description="Disordered" evidence="2">
    <location>
        <begin position="1447"/>
        <end position="1482"/>
    </location>
</feature>
<keyword evidence="1" id="KW-0547">Nucleotide-binding</keyword>
<dbReference type="GO" id="GO:0043139">
    <property type="term" value="F:5'-3' DNA helicase activity"/>
    <property type="evidence" value="ECO:0007669"/>
    <property type="project" value="UniProtKB-EC"/>
</dbReference>
<keyword evidence="1" id="KW-0233">DNA recombination</keyword>
<dbReference type="GO" id="GO:0000723">
    <property type="term" value="P:telomere maintenance"/>
    <property type="evidence" value="ECO:0007669"/>
    <property type="project" value="InterPro"/>
</dbReference>
<dbReference type="GO" id="GO:0006310">
    <property type="term" value="P:DNA recombination"/>
    <property type="evidence" value="ECO:0007669"/>
    <property type="project" value="UniProtKB-KW"/>
</dbReference>
<keyword evidence="7" id="KW-1185">Reference proteome</keyword>
<feature type="compositionally biased region" description="Acidic residues" evidence="2">
    <location>
        <begin position="1136"/>
        <end position="1155"/>
    </location>
</feature>
<evidence type="ECO:0000259" key="3">
    <source>
        <dbReference type="Pfam" id="PF05970"/>
    </source>
</evidence>
<feature type="compositionally biased region" description="Polar residues" evidence="2">
    <location>
        <begin position="1238"/>
        <end position="1248"/>
    </location>
</feature>
<dbReference type="InterPro" id="IPR046700">
    <property type="entry name" value="DUF6570"/>
</dbReference>
<dbReference type="InterPro" id="IPR027417">
    <property type="entry name" value="P-loop_NTPase"/>
</dbReference>
<feature type="region of interest" description="Disordered" evidence="2">
    <location>
        <begin position="1115"/>
        <end position="1166"/>
    </location>
</feature>
<evidence type="ECO:0000259" key="4">
    <source>
        <dbReference type="Pfam" id="PF14214"/>
    </source>
</evidence>
<evidence type="ECO:0000256" key="2">
    <source>
        <dbReference type="SAM" id="MobiDB-lite"/>
    </source>
</evidence>
<proteinExistence type="inferred from homology"/>
<reference evidence="6 7" key="1">
    <citation type="journal article" date="2024" name="J Genomics">
        <title>Draft genome sequencing and assembly of Favolaschia claudopus CIRM-BRFM 2984 isolated from oak limbs.</title>
        <authorList>
            <person name="Navarro D."/>
            <person name="Drula E."/>
            <person name="Chaduli D."/>
            <person name="Cazenave R."/>
            <person name="Ahrendt S."/>
            <person name="Wang J."/>
            <person name="Lipzen A."/>
            <person name="Daum C."/>
            <person name="Barry K."/>
            <person name="Grigoriev I.V."/>
            <person name="Favel A."/>
            <person name="Rosso M.N."/>
            <person name="Martin F."/>
        </authorList>
    </citation>
    <scope>NUCLEOTIDE SEQUENCE [LARGE SCALE GENOMIC DNA]</scope>
    <source>
        <strain evidence="6 7">CIRM-BRFM 2984</strain>
    </source>
</reference>
<evidence type="ECO:0000259" key="5">
    <source>
        <dbReference type="Pfam" id="PF20209"/>
    </source>
</evidence>
<dbReference type="SUPFAM" id="SSF52540">
    <property type="entry name" value="P-loop containing nucleoside triphosphate hydrolases"/>
    <property type="match status" value="2"/>
</dbReference>
<evidence type="ECO:0000313" key="6">
    <source>
        <dbReference type="EMBL" id="KAK7026975.1"/>
    </source>
</evidence>
<feature type="compositionally biased region" description="Polar residues" evidence="2">
    <location>
        <begin position="235"/>
        <end position="244"/>
    </location>
</feature>
<dbReference type="PANTHER" id="PTHR47642:SF5">
    <property type="entry name" value="ATP-DEPENDENT DNA HELICASE"/>
    <property type="match status" value="1"/>
</dbReference>
<comment type="similarity">
    <text evidence="1">Belongs to the helicase family.</text>
</comment>
<keyword evidence="1" id="KW-0378">Hydrolase</keyword>
<keyword evidence="1 6" id="KW-0347">Helicase</keyword>
<dbReference type="Pfam" id="PF05970">
    <property type="entry name" value="PIF1"/>
    <property type="match status" value="1"/>
</dbReference>
<comment type="cofactor">
    <cofactor evidence="1">
        <name>Mg(2+)</name>
        <dbReference type="ChEBI" id="CHEBI:18420"/>
    </cofactor>
</comment>
<dbReference type="Pfam" id="PF14214">
    <property type="entry name" value="Helitron_like_N"/>
    <property type="match status" value="1"/>
</dbReference>
<dbReference type="EMBL" id="JAWWNJ010000030">
    <property type="protein sequence ID" value="KAK7026975.1"/>
    <property type="molecule type" value="Genomic_DNA"/>
</dbReference>
<dbReference type="GO" id="GO:0016787">
    <property type="term" value="F:hydrolase activity"/>
    <property type="evidence" value="ECO:0007669"/>
    <property type="project" value="UniProtKB-KW"/>
</dbReference>
<feature type="compositionally biased region" description="Basic and acidic residues" evidence="2">
    <location>
        <begin position="1115"/>
        <end position="1128"/>
    </location>
</feature>
<gene>
    <name evidence="6" type="ORF">R3P38DRAFT_2777096</name>
</gene>
<keyword evidence="1" id="KW-0227">DNA damage</keyword>
<dbReference type="GO" id="GO:0006281">
    <property type="term" value="P:DNA repair"/>
    <property type="evidence" value="ECO:0007669"/>
    <property type="project" value="UniProtKB-KW"/>
</dbReference>
<protein>
    <recommendedName>
        <fullName evidence="1">ATP-dependent DNA helicase</fullName>
        <ecNumber evidence="1">5.6.2.3</ecNumber>
    </recommendedName>
</protein>
<evidence type="ECO:0000256" key="1">
    <source>
        <dbReference type="RuleBase" id="RU363044"/>
    </source>
</evidence>
<feature type="compositionally biased region" description="Basic and acidic residues" evidence="2">
    <location>
        <begin position="1156"/>
        <end position="1166"/>
    </location>
</feature>
<name>A0AAW0BL51_9AGAR</name>
<dbReference type="InterPro" id="IPR010285">
    <property type="entry name" value="DNA_helicase_pif1-like_DEAD"/>
</dbReference>
<dbReference type="Proteomes" id="UP001362999">
    <property type="component" value="Unassembled WGS sequence"/>
</dbReference>